<accession>A0A315EN94</accession>
<evidence type="ECO:0000313" key="7">
    <source>
        <dbReference type="EMBL" id="PUE58721.1"/>
    </source>
</evidence>
<dbReference type="PANTHER" id="PTHR23427:SF2">
    <property type="entry name" value="SURFEIT LOCUS PROTEIN 1"/>
    <property type="match status" value="1"/>
</dbReference>
<dbReference type="CDD" id="cd06662">
    <property type="entry name" value="SURF1"/>
    <property type="match status" value="1"/>
</dbReference>
<dbReference type="InterPro" id="IPR045214">
    <property type="entry name" value="Surf1/Surf4"/>
</dbReference>
<dbReference type="RefSeq" id="WP_108401711.1">
    <property type="nucleotide sequence ID" value="NZ_NESP01000001.1"/>
</dbReference>
<gene>
    <name evidence="7" type="ORF">B9Z44_03385</name>
</gene>
<protein>
    <recommendedName>
        <fullName evidence="6">SURF1-like protein</fullName>
    </recommendedName>
</protein>
<dbReference type="PANTHER" id="PTHR23427">
    <property type="entry name" value="SURFEIT LOCUS PROTEIN"/>
    <property type="match status" value="1"/>
</dbReference>
<comment type="similarity">
    <text evidence="2 6">Belongs to the SURF1 family.</text>
</comment>
<keyword evidence="4 6" id="KW-1133">Transmembrane helix</keyword>
<dbReference type="EMBL" id="NESP01000001">
    <property type="protein sequence ID" value="PUE58721.1"/>
    <property type="molecule type" value="Genomic_DNA"/>
</dbReference>
<dbReference type="AlphaFoldDB" id="A0A315EN94"/>
<dbReference type="InterPro" id="IPR002994">
    <property type="entry name" value="Surf1/Shy1"/>
</dbReference>
<comment type="subcellular location">
    <subcellularLocation>
        <location evidence="6">Cell membrane</location>
        <topology evidence="6">Multi-pass membrane protein</topology>
    </subcellularLocation>
    <subcellularLocation>
        <location evidence="1">Membrane</location>
    </subcellularLocation>
</comment>
<keyword evidence="3 6" id="KW-0812">Transmembrane</keyword>
<feature type="transmembrane region" description="Helical" evidence="6">
    <location>
        <begin position="220"/>
        <end position="240"/>
    </location>
</feature>
<evidence type="ECO:0000256" key="2">
    <source>
        <dbReference type="ARBA" id="ARBA00007165"/>
    </source>
</evidence>
<organism evidence="7 8">
    <name type="scientific">Limnohabitans curvus</name>
    <dbReference type="NCBI Taxonomy" id="323423"/>
    <lineage>
        <taxon>Bacteria</taxon>
        <taxon>Pseudomonadati</taxon>
        <taxon>Pseudomonadota</taxon>
        <taxon>Betaproteobacteria</taxon>
        <taxon>Burkholderiales</taxon>
        <taxon>Comamonadaceae</taxon>
        <taxon>Limnohabitans</taxon>
    </lineage>
</organism>
<reference evidence="7 8" key="1">
    <citation type="submission" date="2017-04" db="EMBL/GenBank/DDBJ databases">
        <title>Unexpected and diverse lifestyles within the genus Limnohabitans.</title>
        <authorList>
            <person name="Kasalicky V."/>
            <person name="Mehrshad M."/>
            <person name="Andrei S.-A."/>
            <person name="Salcher M."/>
            <person name="Kratochvilova H."/>
            <person name="Simek K."/>
            <person name="Ghai R."/>
        </authorList>
    </citation>
    <scope>NUCLEOTIDE SEQUENCE [LARGE SCALE GENOMIC DNA]</scope>
    <source>
        <strain evidence="7 8">MWH-C5</strain>
    </source>
</reference>
<dbReference type="PROSITE" id="PS50895">
    <property type="entry name" value="SURF1"/>
    <property type="match status" value="1"/>
</dbReference>
<sequence length="254" mass="28290">MRIIISIPRTRAFAWVTLAMLVGVALTVRLGFWQLSRAAEKEARHAAIVAQMTAPVRDTAALLAQPAQFEQLHQRVALQGEWLPEHTVYLDNRPMNGRAGFWVLTPLQLNASTRVLVQRGWVPRHQLDRTLLPAIQTPSGVVQMHGRIAPPPSNLMALSTEPEVTAQASVPSKIRQNLNLKAYAAQTGGAFAAVVLQTDSASEGLLRDWPEIAAGVEKNLAYAFQWFALAALQLMLYIWFQFIQPYRHARRSSL</sequence>
<dbReference type="Pfam" id="PF02104">
    <property type="entry name" value="SURF1"/>
    <property type="match status" value="1"/>
</dbReference>
<evidence type="ECO:0000313" key="8">
    <source>
        <dbReference type="Proteomes" id="UP000251341"/>
    </source>
</evidence>
<dbReference type="GO" id="GO:0005886">
    <property type="term" value="C:plasma membrane"/>
    <property type="evidence" value="ECO:0007669"/>
    <property type="project" value="UniProtKB-SubCell"/>
</dbReference>
<keyword evidence="8" id="KW-1185">Reference proteome</keyword>
<evidence type="ECO:0000256" key="3">
    <source>
        <dbReference type="ARBA" id="ARBA00022692"/>
    </source>
</evidence>
<feature type="transmembrane region" description="Helical" evidence="6">
    <location>
        <begin position="12"/>
        <end position="33"/>
    </location>
</feature>
<dbReference type="Proteomes" id="UP000251341">
    <property type="component" value="Unassembled WGS sequence"/>
</dbReference>
<proteinExistence type="inferred from homology"/>
<evidence type="ECO:0000256" key="4">
    <source>
        <dbReference type="ARBA" id="ARBA00022989"/>
    </source>
</evidence>
<evidence type="ECO:0000256" key="5">
    <source>
        <dbReference type="ARBA" id="ARBA00023136"/>
    </source>
</evidence>
<name>A0A315EN94_9BURK</name>
<keyword evidence="5 6" id="KW-0472">Membrane</keyword>
<evidence type="ECO:0000256" key="6">
    <source>
        <dbReference type="RuleBase" id="RU363076"/>
    </source>
</evidence>
<keyword evidence="6" id="KW-1003">Cell membrane</keyword>
<comment type="caution">
    <text evidence="7">The sequence shown here is derived from an EMBL/GenBank/DDBJ whole genome shotgun (WGS) entry which is preliminary data.</text>
</comment>
<evidence type="ECO:0000256" key="1">
    <source>
        <dbReference type="ARBA" id="ARBA00004370"/>
    </source>
</evidence>